<name>A0A6A5H5P7_CAERE</name>
<feature type="compositionally biased region" description="Low complexity" evidence="1">
    <location>
        <begin position="15"/>
        <end position="33"/>
    </location>
</feature>
<sequence>MYDLGDGTRFGGVALRSSGCSLRSSNLESSTSSTSRDFVDFAVFGADGFRVALADTATLDLAALMETVGGSATSAIIA</sequence>
<dbReference type="KEGG" id="crq:GCK72_010523"/>
<dbReference type="EMBL" id="WUAV01000003">
    <property type="protein sequence ID" value="KAF1762261.1"/>
    <property type="molecule type" value="Genomic_DNA"/>
</dbReference>
<evidence type="ECO:0000313" key="2">
    <source>
        <dbReference type="EMBL" id="KAF1762261.1"/>
    </source>
</evidence>
<organism evidence="2 3">
    <name type="scientific">Caenorhabditis remanei</name>
    <name type="common">Caenorhabditis vulgaris</name>
    <dbReference type="NCBI Taxonomy" id="31234"/>
    <lineage>
        <taxon>Eukaryota</taxon>
        <taxon>Metazoa</taxon>
        <taxon>Ecdysozoa</taxon>
        <taxon>Nematoda</taxon>
        <taxon>Chromadorea</taxon>
        <taxon>Rhabditida</taxon>
        <taxon>Rhabditina</taxon>
        <taxon>Rhabditomorpha</taxon>
        <taxon>Rhabditoidea</taxon>
        <taxon>Rhabditidae</taxon>
        <taxon>Peloderinae</taxon>
        <taxon>Caenorhabditis</taxon>
    </lineage>
</organism>
<feature type="region of interest" description="Disordered" evidence="1">
    <location>
        <begin position="14"/>
        <end position="33"/>
    </location>
</feature>
<evidence type="ECO:0000256" key="1">
    <source>
        <dbReference type="SAM" id="MobiDB-lite"/>
    </source>
</evidence>
<accession>A0A6A5H5P7</accession>
<dbReference type="AlphaFoldDB" id="A0A6A5H5P7"/>
<comment type="caution">
    <text evidence="2">The sequence shown here is derived from an EMBL/GenBank/DDBJ whole genome shotgun (WGS) entry which is preliminary data.</text>
</comment>
<protein>
    <submittedName>
        <fullName evidence="2">Uncharacterized protein</fullName>
    </submittedName>
</protein>
<reference evidence="2 3" key="1">
    <citation type="submission" date="2019-12" db="EMBL/GenBank/DDBJ databases">
        <title>Chromosome-level assembly of the Caenorhabditis remanei genome.</title>
        <authorList>
            <person name="Teterina A.A."/>
            <person name="Willis J.H."/>
            <person name="Phillips P.C."/>
        </authorList>
    </citation>
    <scope>NUCLEOTIDE SEQUENCE [LARGE SCALE GENOMIC DNA]</scope>
    <source>
        <strain evidence="2 3">PX506</strain>
        <tissue evidence="2">Whole organism</tissue>
    </source>
</reference>
<dbReference type="Proteomes" id="UP000483820">
    <property type="component" value="Chromosome III"/>
</dbReference>
<dbReference type="RefSeq" id="XP_053587488.1">
    <property type="nucleotide sequence ID" value="XM_053727911.1"/>
</dbReference>
<evidence type="ECO:0000313" key="3">
    <source>
        <dbReference type="Proteomes" id="UP000483820"/>
    </source>
</evidence>
<gene>
    <name evidence="2" type="ORF">GCK72_010523</name>
</gene>
<dbReference type="GeneID" id="78775003"/>
<proteinExistence type="predicted"/>
<dbReference type="CTD" id="78775003"/>